<evidence type="ECO:0000256" key="6">
    <source>
        <dbReference type="ARBA" id="ARBA00022989"/>
    </source>
</evidence>
<organism evidence="9 10">
    <name type="scientific">Corynebacterium atypicum</name>
    <dbReference type="NCBI Taxonomy" id="191610"/>
    <lineage>
        <taxon>Bacteria</taxon>
        <taxon>Bacillati</taxon>
        <taxon>Actinomycetota</taxon>
        <taxon>Actinomycetes</taxon>
        <taxon>Mycobacteriales</taxon>
        <taxon>Corynebacteriaceae</taxon>
        <taxon>Corynebacterium</taxon>
    </lineage>
</organism>
<keyword evidence="7 8" id="KW-0472">Membrane</keyword>
<keyword evidence="10" id="KW-1185">Reference proteome</keyword>
<feature type="transmembrane region" description="Helical" evidence="8">
    <location>
        <begin position="127"/>
        <end position="146"/>
    </location>
</feature>
<gene>
    <name evidence="9" type="ORF">CATYP_03140</name>
</gene>
<dbReference type="CDD" id="cd06550">
    <property type="entry name" value="TM_ABC_iron-siderophores_like"/>
    <property type="match status" value="1"/>
</dbReference>
<evidence type="ECO:0000256" key="4">
    <source>
        <dbReference type="ARBA" id="ARBA00022475"/>
    </source>
</evidence>
<evidence type="ECO:0000256" key="3">
    <source>
        <dbReference type="ARBA" id="ARBA00022448"/>
    </source>
</evidence>
<feature type="transmembrane region" description="Helical" evidence="8">
    <location>
        <begin position="100"/>
        <end position="121"/>
    </location>
</feature>
<dbReference type="InterPro" id="IPR037294">
    <property type="entry name" value="ABC_BtuC-like"/>
</dbReference>
<name>A0ABM5QM81_9CORY</name>
<evidence type="ECO:0000256" key="8">
    <source>
        <dbReference type="SAM" id="Phobius"/>
    </source>
</evidence>
<feature type="transmembrane region" description="Helical" evidence="8">
    <location>
        <begin position="158"/>
        <end position="178"/>
    </location>
</feature>
<feature type="transmembrane region" description="Helical" evidence="8">
    <location>
        <begin position="67"/>
        <end position="88"/>
    </location>
</feature>
<dbReference type="InterPro" id="IPR000522">
    <property type="entry name" value="ABC_transptr_permease_BtuC"/>
</dbReference>
<feature type="transmembrane region" description="Helical" evidence="8">
    <location>
        <begin position="262"/>
        <end position="281"/>
    </location>
</feature>
<reference evidence="9 10" key="1">
    <citation type="submission" date="2014-07" db="EMBL/GenBank/DDBJ databases">
        <title>Complete genome sequence of Corynebacterium atypicum DSM 44849: identifiction of the mycolic acid biosynthesis genes.</title>
        <authorList>
            <person name="Tippelt A."/>
            <person name="Mollmann S."/>
            <person name="Albersmeier A."/>
            <person name="Jaenicke S."/>
            <person name="Ruckert C."/>
            <person name="Tauch A."/>
        </authorList>
    </citation>
    <scope>NUCLEOTIDE SEQUENCE [LARGE SCALE GENOMIC DNA]</scope>
    <source>
        <strain evidence="9 10">R2070</strain>
    </source>
</reference>
<dbReference type="Gene3D" id="1.10.3470.10">
    <property type="entry name" value="ABC transporter involved in vitamin B12 uptake, BtuC"/>
    <property type="match status" value="1"/>
</dbReference>
<dbReference type="SUPFAM" id="SSF81345">
    <property type="entry name" value="ABC transporter involved in vitamin B12 uptake, BtuC"/>
    <property type="match status" value="1"/>
</dbReference>
<feature type="transmembrane region" description="Helical" evidence="8">
    <location>
        <begin position="198"/>
        <end position="224"/>
    </location>
</feature>
<dbReference type="PANTHER" id="PTHR30472:SF67">
    <property type="entry name" value="PERMEASE OF ABC TRANSPORTER-RELATED"/>
    <property type="match status" value="1"/>
</dbReference>
<keyword evidence="4" id="KW-1003">Cell membrane</keyword>
<evidence type="ECO:0000256" key="7">
    <source>
        <dbReference type="ARBA" id="ARBA00023136"/>
    </source>
</evidence>
<comment type="subcellular location">
    <subcellularLocation>
        <location evidence="1">Cell membrane</location>
        <topology evidence="1">Multi-pass membrane protein</topology>
    </subcellularLocation>
</comment>
<evidence type="ECO:0000313" key="10">
    <source>
        <dbReference type="Proteomes" id="UP000028504"/>
    </source>
</evidence>
<dbReference type="RefSeq" id="WP_038604802.1">
    <property type="nucleotide sequence ID" value="NZ_CP008944.1"/>
</dbReference>
<protein>
    <submittedName>
        <fullName evidence="9">Iron ABC transporter permease</fullName>
    </submittedName>
</protein>
<dbReference type="EMBL" id="CP008944">
    <property type="protein sequence ID" value="AIG63839.1"/>
    <property type="molecule type" value="Genomic_DNA"/>
</dbReference>
<feature type="transmembrane region" description="Helical" evidence="8">
    <location>
        <begin position="316"/>
        <end position="334"/>
    </location>
</feature>
<feature type="transmembrane region" description="Helical" evidence="8">
    <location>
        <begin position="288"/>
        <end position="310"/>
    </location>
</feature>
<evidence type="ECO:0000313" key="9">
    <source>
        <dbReference type="EMBL" id="AIG63839.1"/>
    </source>
</evidence>
<keyword evidence="6 8" id="KW-1133">Transmembrane helix</keyword>
<keyword evidence="3" id="KW-0813">Transport</keyword>
<proteinExistence type="inferred from homology"/>
<sequence length="340" mass="34673">MRSRLGAAWTVGLVILLATCAISLFAGAASLSGAEVWATLAHRLHLPSAQSWPEPSPLRQSILLQLRVPRILMAVCVGAALAVAGVALQATTRNDLAEPYLLGISSGASAGAVITITLGIGGMALTLSAGAGIGALVSFGVLMLLLRGSRLESTRVVLTGVLVGQFFSAIMSMTLMIVGNAEQAQGIMFWLLGALGAARWNTLGVVAAATVAALVIIGSLSRYLDAMSFGDATARTMGVPVTAVRTTVLIVVSLLTAATVSAVGAIGFIGLIVPHAVRMVVGSQHSRVIPLSALVGAIFLVAADAVARVAFAPEELSVGVVTALVGVPVFFAILHRRGKL</sequence>
<comment type="similarity">
    <text evidence="2">Belongs to the binding-protein-dependent transport system permease family. FecCD subfamily.</text>
</comment>
<dbReference type="PANTHER" id="PTHR30472">
    <property type="entry name" value="FERRIC ENTEROBACTIN TRANSPORT SYSTEM PERMEASE PROTEIN"/>
    <property type="match status" value="1"/>
</dbReference>
<evidence type="ECO:0000256" key="1">
    <source>
        <dbReference type="ARBA" id="ARBA00004651"/>
    </source>
</evidence>
<dbReference type="Proteomes" id="UP000028504">
    <property type="component" value="Chromosome"/>
</dbReference>
<dbReference type="Pfam" id="PF01032">
    <property type="entry name" value="FecCD"/>
    <property type="match status" value="1"/>
</dbReference>
<accession>A0ABM5QM81</accession>
<evidence type="ECO:0000256" key="5">
    <source>
        <dbReference type="ARBA" id="ARBA00022692"/>
    </source>
</evidence>
<keyword evidence="5 8" id="KW-0812">Transmembrane</keyword>
<evidence type="ECO:0000256" key="2">
    <source>
        <dbReference type="ARBA" id="ARBA00007935"/>
    </source>
</evidence>